<reference evidence="2" key="2">
    <citation type="submission" date="2023-06" db="EMBL/GenBank/DDBJ databases">
        <authorList>
            <person name="Swenson N.G."/>
            <person name="Wegrzyn J.L."/>
            <person name="Mcevoy S.L."/>
        </authorList>
    </citation>
    <scope>NUCLEOTIDE SEQUENCE</scope>
    <source>
        <strain evidence="2">NS2018</strain>
        <tissue evidence="2">Leaf</tissue>
    </source>
</reference>
<keyword evidence="3" id="KW-1185">Reference proteome</keyword>
<dbReference type="InterPro" id="IPR043502">
    <property type="entry name" value="DNA/RNA_pol_sf"/>
</dbReference>
<name>A0AA39VPI2_ACESA</name>
<dbReference type="PROSITE" id="PS50878">
    <property type="entry name" value="RT_POL"/>
    <property type="match status" value="1"/>
</dbReference>
<reference evidence="2" key="1">
    <citation type="journal article" date="2022" name="Plant J.">
        <title>Strategies of tolerance reflected in two North American maple genomes.</title>
        <authorList>
            <person name="McEvoy S.L."/>
            <person name="Sezen U.U."/>
            <person name="Trouern-Trend A."/>
            <person name="McMahon S.M."/>
            <person name="Schaberg P.G."/>
            <person name="Yang J."/>
            <person name="Wegrzyn J.L."/>
            <person name="Swenson N.G."/>
        </authorList>
    </citation>
    <scope>NUCLEOTIDE SEQUENCE</scope>
    <source>
        <strain evidence="2">NS2018</strain>
    </source>
</reference>
<protein>
    <recommendedName>
        <fullName evidence="1">Reverse transcriptase domain-containing protein</fullName>
    </recommendedName>
</protein>
<sequence length="569" mass="64360">MKVELELDNLLKVEEALWKHCFRISWLKEGDQNTKFFHAKASSRRKRNFLHGLFNFQPFSVANGFVLDSVEVRLPTHLRDFLDVPFIGKEVRAALFQMSPSKAPGKDGFPTDFYQKFWDVVGGDVTKLCLECLNEGRSVEVINHSLLCLIPKVKNVERMGDLRPISLCNIIYKRISKASANRFCMVLDSVIAKTQSAFILGRLIMDNVMVGFECMHALRRKVNGTKKGFMSLKLDMSKAYDRVEWCFVEGMMRRLGFSDLWISKIMDCITSVTYSFILNGKVSGNIKPSKGLRQDDPLSSYFFLICVEGLSSLIVLSEKHGDYSGFSCSKMGPKITHLFFADDSLLFTKASVNECTNIKQILRIYSEASGQSVNFQKSAVRFSKQISVTDSESGRNYKVGVVVFFSVGGREVLIKAMVQSIPMYTMNLFRLPVSLISKLHSLCARFWWGGSDSNRKLHWCTWENLCKPRCEGGLGFHDLGLFTFGSRCFGTVDSLMFSHGVWNENLMRQSFFKEEAEAILSIPLSGFILNDSLLWHYEISGNYSVKSGYKLAMSLISNPSCSGLSPRIS</sequence>
<evidence type="ECO:0000313" key="2">
    <source>
        <dbReference type="EMBL" id="KAK0585538.1"/>
    </source>
</evidence>
<dbReference type="EMBL" id="JAUESC010000383">
    <property type="protein sequence ID" value="KAK0585538.1"/>
    <property type="molecule type" value="Genomic_DNA"/>
</dbReference>
<dbReference type="SUPFAM" id="SSF56672">
    <property type="entry name" value="DNA/RNA polymerases"/>
    <property type="match status" value="1"/>
</dbReference>
<dbReference type="Pfam" id="PF00078">
    <property type="entry name" value="RVT_1"/>
    <property type="match status" value="1"/>
</dbReference>
<dbReference type="InterPro" id="IPR052343">
    <property type="entry name" value="Retrotransposon-Effector_Assoc"/>
</dbReference>
<evidence type="ECO:0000259" key="1">
    <source>
        <dbReference type="PROSITE" id="PS50878"/>
    </source>
</evidence>
<dbReference type="Proteomes" id="UP001168877">
    <property type="component" value="Unassembled WGS sequence"/>
</dbReference>
<dbReference type="PANTHER" id="PTHR46890">
    <property type="entry name" value="NON-LTR RETROLELEMENT REVERSE TRANSCRIPTASE-LIKE PROTEIN-RELATED"/>
    <property type="match status" value="1"/>
</dbReference>
<accession>A0AA39VPI2</accession>
<feature type="domain" description="Reverse transcriptase" evidence="1">
    <location>
        <begin position="131"/>
        <end position="403"/>
    </location>
</feature>
<dbReference type="CDD" id="cd01650">
    <property type="entry name" value="RT_nLTR_like"/>
    <property type="match status" value="1"/>
</dbReference>
<dbReference type="PANTHER" id="PTHR46890:SF48">
    <property type="entry name" value="RNA-DIRECTED DNA POLYMERASE"/>
    <property type="match status" value="1"/>
</dbReference>
<organism evidence="2 3">
    <name type="scientific">Acer saccharum</name>
    <name type="common">Sugar maple</name>
    <dbReference type="NCBI Taxonomy" id="4024"/>
    <lineage>
        <taxon>Eukaryota</taxon>
        <taxon>Viridiplantae</taxon>
        <taxon>Streptophyta</taxon>
        <taxon>Embryophyta</taxon>
        <taxon>Tracheophyta</taxon>
        <taxon>Spermatophyta</taxon>
        <taxon>Magnoliopsida</taxon>
        <taxon>eudicotyledons</taxon>
        <taxon>Gunneridae</taxon>
        <taxon>Pentapetalae</taxon>
        <taxon>rosids</taxon>
        <taxon>malvids</taxon>
        <taxon>Sapindales</taxon>
        <taxon>Sapindaceae</taxon>
        <taxon>Hippocastanoideae</taxon>
        <taxon>Acereae</taxon>
        <taxon>Acer</taxon>
    </lineage>
</organism>
<proteinExistence type="predicted"/>
<gene>
    <name evidence="2" type="ORF">LWI29_030060</name>
</gene>
<dbReference type="InterPro" id="IPR000477">
    <property type="entry name" value="RT_dom"/>
</dbReference>
<evidence type="ECO:0000313" key="3">
    <source>
        <dbReference type="Proteomes" id="UP001168877"/>
    </source>
</evidence>
<comment type="caution">
    <text evidence="2">The sequence shown here is derived from an EMBL/GenBank/DDBJ whole genome shotgun (WGS) entry which is preliminary data.</text>
</comment>
<dbReference type="AlphaFoldDB" id="A0AA39VPI2"/>